<dbReference type="KEGG" id="vpy:HZI73_08575"/>
<dbReference type="RefSeq" id="WP_212697835.1">
    <property type="nucleotide sequence ID" value="NZ_CP058649.1"/>
</dbReference>
<gene>
    <name evidence="2" type="ORF">HZI73_08575</name>
</gene>
<dbReference type="AlphaFoldDB" id="A0A8J8MJ13"/>
<accession>A0A8J8MJ13</accession>
<organism evidence="2 3">
    <name type="scientific">Vallitalea pronyensis</name>
    <dbReference type="NCBI Taxonomy" id="1348613"/>
    <lineage>
        <taxon>Bacteria</taxon>
        <taxon>Bacillati</taxon>
        <taxon>Bacillota</taxon>
        <taxon>Clostridia</taxon>
        <taxon>Lachnospirales</taxon>
        <taxon>Vallitaleaceae</taxon>
        <taxon>Vallitalea</taxon>
    </lineage>
</organism>
<keyword evidence="1" id="KW-0472">Membrane</keyword>
<protein>
    <submittedName>
        <fullName evidence="2">Uncharacterized protein</fullName>
    </submittedName>
</protein>
<reference evidence="2" key="1">
    <citation type="submission" date="2020-07" db="EMBL/GenBank/DDBJ databases">
        <title>Vallitalea pronyensis genome.</title>
        <authorList>
            <person name="Postec A."/>
        </authorList>
    </citation>
    <scope>NUCLEOTIDE SEQUENCE</scope>
    <source>
        <strain evidence="2">FatNI3</strain>
    </source>
</reference>
<dbReference type="EMBL" id="CP058649">
    <property type="protein sequence ID" value="QUI22351.1"/>
    <property type="molecule type" value="Genomic_DNA"/>
</dbReference>
<dbReference type="Proteomes" id="UP000683246">
    <property type="component" value="Chromosome"/>
</dbReference>
<evidence type="ECO:0000313" key="3">
    <source>
        <dbReference type="Proteomes" id="UP000683246"/>
    </source>
</evidence>
<evidence type="ECO:0000256" key="1">
    <source>
        <dbReference type="SAM" id="Phobius"/>
    </source>
</evidence>
<name>A0A8J8MJ13_9FIRM</name>
<keyword evidence="3" id="KW-1185">Reference proteome</keyword>
<feature type="transmembrane region" description="Helical" evidence="1">
    <location>
        <begin position="124"/>
        <end position="144"/>
    </location>
</feature>
<keyword evidence="1" id="KW-0812">Transmembrane</keyword>
<evidence type="ECO:0000313" key="2">
    <source>
        <dbReference type="EMBL" id="QUI22351.1"/>
    </source>
</evidence>
<sequence length="263" mass="29795">MRNISFKRPLLICLICLCVMTKPIMAEERNIYIGDLITLDIKSQAVDEEALREALTAFDVVDIKETNEGYQVTIRSFEPGDTTIAIGNQDITIAIASTLEDMPRDDIFEGDLTPRDDGKSVPWFILYMVIIGVFVLSGCILLIGKLRNRQAKELPPYERFKSALEAVDISTASALVEMTAILKGYMEVVFQCKIIGKTSGEIMMEIQYIESTKPYQRIVKQWLNQCDTYKFSGVQVNEDQVEQLRLELIQIGVSIHEKEEVVI</sequence>
<keyword evidence="1" id="KW-1133">Transmembrane helix</keyword>
<proteinExistence type="predicted"/>